<proteinExistence type="inferred from homology"/>
<dbReference type="Pfam" id="PF03975">
    <property type="entry name" value="CheD"/>
    <property type="match status" value="1"/>
</dbReference>
<evidence type="ECO:0000313" key="6">
    <source>
        <dbReference type="Proteomes" id="UP001179361"/>
    </source>
</evidence>
<dbReference type="Proteomes" id="UP001179361">
    <property type="component" value="Unassembled WGS sequence"/>
</dbReference>
<comment type="similarity">
    <text evidence="3">Belongs to the CheD family.</text>
</comment>
<organism evidence="5 6">
    <name type="scientific">Massilia phyllostachyos</name>
    <dbReference type="NCBI Taxonomy" id="2898585"/>
    <lineage>
        <taxon>Bacteria</taxon>
        <taxon>Pseudomonadati</taxon>
        <taxon>Pseudomonadota</taxon>
        <taxon>Betaproteobacteria</taxon>
        <taxon>Burkholderiales</taxon>
        <taxon>Oxalobacteraceae</taxon>
        <taxon>Telluria group</taxon>
        <taxon>Massilia</taxon>
    </lineage>
</organism>
<comment type="catalytic activity">
    <reaction evidence="3">
        <text>L-glutaminyl-[protein] + H2O = L-glutamyl-[protein] + NH4(+)</text>
        <dbReference type="Rhea" id="RHEA:16441"/>
        <dbReference type="Rhea" id="RHEA-COMP:10207"/>
        <dbReference type="Rhea" id="RHEA-COMP:10208"/>
        <dbReference type="ChEBI" id="CHEBI:15377"/>
        <dbReference type="ChEBI" id="CHEBI:28938"/>
        <dbReference type="ChEBI" id="CHEBI:29973"/>
        <dbReference type="ChEBI" id="CHEBI:30011"/>
        <dbReference type="EC" id="3.5.1.44"/>
    </reaction>
</comment>
<gene>
    <name evidence="3" type="primary">cheD</name>
    <name evidence="5" type="ORF">LQ564_19260</name>
</gene>
<keyword evidence="2 3" id="KW-0378">Hydrolase</keyword>
<dbReference type="RefSeq" id="WP_231059731.1">
    <property type="nucleotide sequence ID" value="NZ_JAJNOC010000007.1"/>
</dbReference>
<dbReference type="CDD" id="cd16352">
    <property type="entry name" value="CheD"/>
    <property type="match status" value="1"/>
</dbReference>
<protein>
    <recommendedName>
        <fullName evidence="3">Probable chemoreceptor glutamine deamidase CheD</fullName>
        <ecNumber evidence="3">3.5.1.44</ecNumber>
    </recommendedName>
</protein>
<comment type="caution">
    <text evidence="5">The sequence shown here is derived from an EMBL/GenBank/DDBJ whole genome shotgun (WGS) entry which is preliminary data.</text>
</comment>
<accession>A0ABS8Q9L2</accession>
<dbReference type="InterPro" id="IPR005659">
    <property type="entry name" value="Chemorcpt_Glu_NH3ase_CheD"/>
</dbReference>
<name>A0ABS8Q9L2_9BURK</name>
<dbReference type="SUPFAM" id="SSF64438">
    <property type="entry name" value="CNF1/YfiH-like putative cysteine hydrolases"/>
    <property type="match status" value="1"/>
</dbReference>
<dbReference type="Gene3D" id="3.30.1330.200">
    <property type="match status" value="1"/>
</dbReference>
<evidence type="ECO:0000313" key="5">
    <source>
        <dbReference type="EMBL" id="MCD2518444.1"/>
    </source>
</evidence>
<dbReference type="PANTHER" id="PTHR35147:SF1">
    <property type="entry name" value="CHEMORECEPTOR GLUTAMINE DEAMIDASE CHED-RELATED"/>
    <property type="match status" value="1"/>
</dbReference>
<dbReference type="InterPro" id="IPR038592">
    <property type="entry name" value="CheD-like_sf"/>
</dbReference>
<evidence type="ECO:0000256" key="4">
    <source>
        <dbReference type="SAM" id="MobiDB-lite"/>
    </source>
</evidence>
<dbReference type="EC" id="3.5.1.44" evidence="3"/>
<reference evidence="5" key="1">
    <citation type="submission" date="2021-11" db="EMBL/GenBank/DDBJ databases">
        <title>The complete genome of Massilia sp sp. G4R7.</title>
        <authorList>
            <person name="Liu L."/>
            <person name="Yue J."/>
            <person name="Yuan J."/>
            <person name="Yang F."/>
            <person name="Li L."/>
        </authorList>
    </citation>
    <scope>NUCLEOTIDE SEQUENCE</scope>
    <source>
        <strain evidence="5">G4R7</strain>
    </source>
</reference>
<dbReference type="PANTHER" id="PTHR35147">
    <property type="entry name" value="CHEMORECEPTOR GLUTAMINE DEAMIDASE CHED-RELATED"/>
    <property type="match status" value="1"/>
</dbReference>
<dbReference type="EMBL" id="JAJNOC010000007">
    <property type="protein sequence ID" value="MCD2518444.1"/>
    <property type="molecule type" value="Genomic_DNA"/>
</dbReference>
<dbReference type="HAMAP" id="MF_01440">
    <property type="entry name" value="CheD"/>
    <property type="match status" value="1"/>
</dbReference>
<evidence type="ECO:0000256" key="3">
    <source>
        <dbReference type="HAMAP-Rule" id="MF_01440"/>
    </source>
</evidence>
<feature type="region of interest" description="Disordered" evidence="4">
    <location>
        <begin position="1"/>
        <end position="25"/>
    </location>
</feature>
<comment type="function">
    <text evidence="3">Probably deamidates glutamine residues to glutamate on methyl-accepting chemotaxis receptors (MCPs), playing an important role in chemotaxis.</text>
</comment>
<keyword evidence="1 3" id="KW-0145">Chemotaxis</keyword>
<evidence type="ECO:0000256" key="2">
    <source>
        <dbReference type="ARBA" id="ARBA00022801"/>
    </source>
</evidence>
<keyword evidence="6" id="KW-1185">Reference proteome</keyword>
<evidence type="ECO:0000256" key="1">
    <source>
        <dbReference type="ARBA" id="ARBA00022500"/>
    </source>
</evidence>
<dbReference type="InterPro" id="IPR011324">
    <property type="entry name" value="Cytotoxic_necrot_fac-like_cat"/>
</dbReference>
<sequence length="186" mass="19909">MMFATTQAFNHAARTAPPPALPQSRARMDIEHTRHVYSGQMRVGAGEDVLTALLGSCVGIGIIWRARGRCGLAHCFLPDSVDTAGSGARYVSAAIPGLLAAMGVRREHYGEVEVVVAGGAHMLRTHGADHQVGRRNIAAAREHLASRGLNVAFQDVGGSRGRRISIDCERQTFEVVRVGEPQEAFA</sequence>